<dbReference type="Proteomes" id="UP000076842">
    <property type="component" value="Unassembled WGS sequence"/>
</dbReference>
<dbReference type="EMBL" id="KV424042">
    <property type="protein sequence ID" value="KZT53252.1"/>
    <property type="molecule type" value="Genomic_DNA"/>
</dbReference>
<accession>A0A165DPH6</accession>
<proteinExistence type="predicted"/>
<keyword evidence="3" id="KW-1185">Reference proteome</keyword>
<reference evidence="2 3" key="1">
    <citation type="journal article" date="2016" name="Mol. Biol. Evol.">
        <title>Comparative Genomics of Early-Diverging Mushroom-Forming Fungi Provides Insights into the Origins of Lignocellulose Decay Capabilities.</title>
        <authorList>
            <person name="Nagy L.G."/>
            <person name="Riley R."/>
            <person name="Tritt A."/>
            <person name="Adam C."/>
            <person name="Daum C."/>
            <person name="Floudas D."/>
            <person name="Sun H."/>
            <person name="Yadav J.S."/>
            <person name="Pangilinan J."/>
            <person name="Larsson K.H."/>
            <person name="Matsuura K."/>
            <person name="Barry K."/>
            <person name="Labutti K."/>
            <person name="Kuo R."/>
            <person name="Ohm R.A."/>
            <person name="Bhattacharya S.S."/>
            <person name="Shirouzu T."/>
            <person name="Yoshinaga Y."/>
            <person name="Martin F.M."/>
            <person name="Grigoriev I.V."/>
            <person name="Hibbett D.S."/>
        </authorList>
    </citation>
    <scope>NUCLEOTIDE SEQUENCE [LARGE SCALE GENOMIC DNA]</scope>
    <source>
        <strain evidence="2 3">HHB12733</strain>
    </source>
</reference>
<feature type="region of interest" description="Disordered" evidence="1">
    <location>
        <begin position="116"/>
        <end position="135"/>
    </location>
</feature>
<organism evidence="2 3">
    <name type="scientific">Calocera cornea HHB12733</name>
    <dbReference type="NCBI Taxonomy" id="1353952"/>
    <lineage>
        <taxon>Eukaryota</taxon>
        <taxon>Fungi</taxon>
        <taxon>Dikarya</taxon>
        <taxon>Basidiomycota</taxon>
        <taxon>Agaricomycotina</taxon>
        <taxon>Dacrymycetes</taxon>
        <taxon>Dacrymycetales</taxon>
        <taxon>Dacrymycetaceae</taxon>
        <taxon>Calocera</taxon>
    </lineage>
</organism>
<dbReference type="InParanoid" id="A0A165DPH6"/>
<sequence>MADMNQSPATRTRVALEYLRAVEVDDKEALASLLADGYERRIVPLNRAEIKPASKQHALDKHYPTGRDGDDRWQGRFACQDAAGLILDPGITLSCPRRSDGGASITTANGYKRKRYGSSALPMDPAYPTTRRSHM</sequence>
<gene>
    <name evidence="2" type="ORF">CALCODRAFT_56419</name>
</gene>
<evidence type="ECO:0000313" key="3">
    <source>
        <dbReference type="Proteomes" id="UP000076842"/>
    </source>
</evidence>
<protein>
    <submittedName>
        <fullName evidence="2">Uncharacterized protein</fullName>
    </submittedName>
</protein>
<dbReference type="AlphaFoldDB" id="A0A165DPH6"/>
<evidence type="ECO:0000256" key="1">
    <source>
        <dbReference type="SAM" id="MobiDB-lite"/>
    </source>
</evidence>
<name>A0A165DPH6_9BASI</name>
<evidence type="ECO:0000313" key="2">
    <source>
        <dbReference type="EMBL" id="KZT53252.1"/>
    </source>
</evidence>